<dbReference type="RefSeq" id="WP_345217170.1">
    <property type="nucleotide sequence ID" value="NZ_BAABGN010000012.1"/>
</dbReference>
<protein>
    <recommendedName>
        <fullName evidence="4">YtxH domain-containing protein</fullName>
    </recommendedName>
</protein>
<dbReference type="Proteomes" id="UP001500622">
    <property type="component" value="Unassembled WGS sequence"/>
</dbReference>
<proteinExistence type="predicted"/>
<evidence type="ECO:0000256" key="1">
    <source>
        <dbReference type="SAM" id="MobiDB-lite"/>
    </source>
</evidence>
<comment type="caution">
    <text evidence="2">The sequence shown here is derived from an EMBL/GenBank/DDBJ whole genome shotgun (WGS) entry which is preliminary data.</text>
</comment>
<keyword evidence="3" id="KW-1185">Reference proteome</keyword>
<evidence type="ECO:0008006" key="4">
    <source>
        <dbReference type="Google" id="ProtNLM"/>
    </source>
</evidence>
<gene>
    <name evidence="2" type="ORF">GCM10023169_30990</name>
</gene>
<dbReference type="EMBL" id="BAABGN010000012">
    <property type="protein sequence ID" value="GAA4429092.1"/>
    <property type="molecule type" value="Genomic_DNA"/>
</dbReference>
<evidence type="ECO:0000313" key="2">
    <source>
        <dbReference type="EMBL" id="GAA4429092.1"/>
    </source>
</evidence>
<evidence type="ECO:0000313" key="3">
    <source>
        <dbReference type="Proteomes" id="UP001500622"/>
    </source>
</evidence>
<sequence length="90" mass="9589">MGKMTFIVGAGIGYVLGARAGRGRYEAIKGAGTKVWENPKVQRNVNKVESRVSDIARERGSAVTDKVAGVVKSKLRSDQTPPATPPQPQP</sequence>
<reference evidence="3" key="1">
    <citation type="journal article" date="2019" name="Int. J. Syst. Evol. Microbiol.">
        <title>The Global Catalogue of Microorganisms (GCM) 10K type strain sequencing project: providing services to taxonomists for standard genome sequencing and annotation.</title>
        <authorList>
            <consortium name="The Broad Institute Genomics Platform"/>
            <consortium name="The Broad Institute Genome Sequencing Center for Infectious Disease"/>
            <person name="Wu L."/>
            <person name="Ma J."/>
        </authorList>
    </citation>
    <scope>NUCLEOTIDE SEQUENCE [LARGE SCALE GENOMIC DNA]</scope>
    <source>
        <strain evidence="3">JCM 17810</strain>
    </source>
</reference>
<organism evidence="2 3">
    <name type="scientific">Georgenia halophila</name>
    <dbReference type="NCBI Taxonomy" id="620889"/>
    <lineage>
        <taxon>Bacteria</taxon>
        <taxon>Bacillati</taxon>
        <taxon>Actinomycetota</taxon>
        <taxon>Actinomycetes</taxon>
        <taxon>Micrococcales</taxon>
        <taxon>Bogoriellaceae</taxon>
        <taxon>Georgenia</taxon>
    </lineage>
</organism>
<accession>A0ABP8LHN7</accession>
<name>A0ABP8LHN7_9MICO</name>
<feature type="region of interest" description="Disordered" evidence="1">
    <location>
        <begin position="66"/>
        <end position="90"/>
    </location>
</feature>